<keyword evidence="2" id="KW-0413">Isomerase</keyword>
<feature type="domain" description="Xylose isomerase-like TIM barrel" evidence="1">
    <location>
        <begin position="19"/>
        <end position="287"/>
    </location>
</feature>
<keyword evidence="3" id="KW-1185">Reference proteome</keyword>
<dbReference type="InterPro" id="IPR036237">
    <property type="entry name" value="Xyl_isomerase-like_sf"/>
</dbReference>
<organism evidence="2 3">
    <name type="scientific">Haloferax massiliensis</name>
    <dbReference type="NCBI Taxonomy" id="1476858"/>
    <lineage>
        <taxon>Archaea</taxon>
        <taxon>Methanobacteriati</taxon>
        <taxon>Methanobacteriota</taxon>
        <taxon>Stenosarchaea group</taxon>
        <taxon>Halobacteria</taxon>
        <taxon>Halobacteriales</taxon>
        <taxon>Haloferacaceae</taxon>
        <taxon>Haloferax</taxon>
    </lineage>
</organism>
<dbReference type="Proteomes" id="UP000198902">
    <property type="component" value="Unassembled WGS sequence"/>
</dbReference>
<dbReference type="RefSeq" id="WP_089780704.1">
    <property type="nucleotide sequence ID" value="NZ_CABLRR010000004.1"/>
</dbReference>
<dbReference type="EMBL" id="CSTE01000004">
    <property type="protein sequence ID" value="CQR52635.1"/>
    <property type="molecule type" value="Genomic_DNA"/>
</dbReference>
<protein>
    <submittedName>
        <fullName evidence="2">Inosose isomerase</fullName>
    </submittedName>
</protein>
<dbReference type="GO" id="GO:0016853">
    <property type="term" value="F:isomerase activity"/>
    <property type="evidence" value="ECO:0007669"/>
    <property type="project" value="UniProtKB-KW"/>
</dbReference>
<dbReference type="PANTHER" id="PTHR12110">
    <property type="entry name" value="HYDROXYPYRUVATE ISOMERASE"/>
    <property type="match status" value="1"/>
</dbReference>
<sequence length="291" mass="31767">MEFGFSMNAFRQRTLTEGVEAIADAGYDGVEILLDDPHLFPGTADGDDLERARTLLDDCGIEVSNCNAFMLSAIEPSAESRAATFNRDTEAFHHPSFVELDPEDRQARVEHTKNALATAAALGSESISVPPGGPVPERMSRADALDALVRGLREVADAAEKLGVDVLVEPEPHLLIETSEDFLDLVDRVDSPRIGCNFDAGHFYSVGEDPVELVETLAPYTPHYHLEDIPADRTHEHTQLGEGAMDIDGFLDAVEATGYDGYVTVELYPYQETAAETARTAMEYLEAHGWA</sequence>
<dbReference type="Pfam" id="PF01261">
    <property type="entry name" value="AP_endonuc_2"/>
    <property type="match status" value="1"/>
</dbReference>
<gene>
    <name evidence="2" type="primary">iolI</name>
    <name evidence="2" type="ORF">BN996_03237</name>
</gene>
<dbReference type="PANTHER" id="PTHR12110:SF41">
    <property type="entry name" value="INOSOSE DEHYDRATASE"/>
    <property type="match status" value="1"/>
</dbReference>
<evidence type="ECO:0000313" key="3">
    <source>
        <dbReference type="Proteomes" id="UP000198902"/>
    </source>
</evidence>
<dbReference type="AlphaFoldDB" id="A0A0D6JVS8"/>
<accession>A0A0D6JVS8</accession>
<dbReference type="OrthoDB" id="372143at2157"/>
<dbReference type="SUPFAM" id="SSF51658">
    <property type="entry name" value="Xylose isomerase-like"/>
    <property type="match status" value="1"/>
</dbReference>
<name>A0A0D6JVS8_9EURY</name>
<reference evidence="3" key="1">
    <citation type="submission" date="2015-03" db="EMBL/GenBank/DDBJ databases">
        <authorList>
            <person name="Urmite Genomes"/>
        </authorList>
    </citation>
    <scope>NUCLEOTIDE SEQUENCE [LARGE SCALE GENOMIC DNA]</scope>
    <source>
        <strain evidence="3">Arc-Hr</strain>
    </source>
</reference>
<dbReference type="InterPro" id="IPR050312">
    <property type="entry name" value="IolE/XylAMocC-like"/>
</dbReference>
<dbReference type="Gene3D" id="3.20.20.150">
    <property type="entry name" value="Divalent-metal-dependent TIM barrel enzymes"/>
    <property type="match status" value="1"/>
</dbReference>
<evidence type="ECO:0000259" key="1">
    <source>
        <dbReference type="Pfam" id="PF01261"/>
    </source>
</evidence>
<proteinExistence type="predicted"/>
<dbReference type="InterPro" id="IPR013022">
    <property type="entry name" value="Xyl_isomerase-like_TIM-brl"/>
</dbReference>
<evidence type="ECO:0000313" key="2">
    <source>
        <dbReference type="EMBL" id="CQR52635.1"/>
    </source>
</evidence>